<organism evidence="2 3">
    <name type="scientific">Pollutimonas thiosulfatoxidans</name>
    <dbReference type="NCBI Taxonomy" id="2028345"/>
    <lineage>
        <taxon>Bacteria</taxon>
        <taxon>Pseudomonadati</taxon>
        <taxon>Pseudomonadota</taxon>
        <taxon>Betaproteobacteria</taxon>
        <taxon>Burkholderiales</taxon>
        <taxon>Alcaligenaceae</taxon>
        <taxon>Pollutimonas</taxon>
    </lineage>
</organism>
<accession>A0A410GAD3</accession>
<evidence type="ECO:0000313" key="2">
    <source>
        <dbReference type="EMBL" id="QAA93241.1"/>
    </source>
</evidence>
<dbReference type="RefSeq" id="WP_128354284.1">
    <property type="nucleotide sequence ID" value="NZ_CP022987.1"/>
</dbReference>
<evidence type="ECO:0008006" key="4">
    <source>
        <dbReference type="Google" id="ProtNLM"/>
    </source>
</evidence>
<keyword evidence="1" id="KW-1133">Transmembrane helix</keyword>
<dbReference type="KEGG" id="pus:CKA81_04870"/>
<sequence length="196" mass="21233">MMFTAKLKESAYAWQARLTPIAGQALAFWKLRSPRERGFLLAGALLLIAVLLWVLALRPAVQTIQSAQQRLPVLQAQAAQLAAVIFEAKALGDSRRGVMPAGDTEQALLNSLRTAGLDTVSVLGRPTNVDPAQMQWRVELANAPAGRVMEWLANLPFMVQTQTQLVDLARSNVDGRDRPGQLSGVVVLAIQQAKAS</sequence>
<evidence type="ECO:0000256" key="1">
    <source>
        <dbReference type="SAM" id="Phobius"/>
    </source>
</evidence>
<reference evidence="2 3" key="1">
    <citation type="submission" date="2017-08" db="EMBL/GenBank/DDBJ databases">
        <authorList>
            <person name="Park S.-J."/>
            <person name="Kim H."/>
        </authorList>
    </citation>
    <scope>NUCLEOTIDE SEQUENCE [LARGE SCALE GENOMIC DNA]</scope>
    <source>
        <strain evidence="3">ye3</strain>
    </source>
</reference>
<evidence type="ECO:0000313" key="3">
    <source>
        <dbReference type="Proteomes" id="UP000283474"/>
    </source>
</evidence>
<feature type="transmembrane region" description="Helical" evidence="1">
    <location>
        <begin position="38"/>
        <end position="56"/>
    </location>
</feature>
<keyword evidence="1" id="KW-0812">Transmembrane</keyword>
<dbReference type="InterPro" id="IPR007690">
    <property type="entry name" value="T2SS_GspM"/>
</dbReference>
<keyword evidence="1" id="KW-0472">Membrane</keyword>
<dbReference type="AlphaFoldDB" id="A0A410GAD3"/>
<dbReference type="Pfam" id="PF04612">
    <property type="entry name" value="T2SSM"/>
    <property type="match status" value="1"/>
</dbReference>
<dbReference type="GO" id="GO:0015628">
    <property type="term" value="P:protein secretion by the type II secretion system"/>
    <property type="evidence" value="ECO:0007669"/>
    <property type="project" value="InterPro"/>
</dbReference>
<protein>
    <recommendedName>
        <fullName evidence="4">General secretion pathway protein GspM</fullName>
    </recommendedName>
</protein>
<gene>
    <name evidence="2" type="ORF">CKA81_04870</name>
</gene>
<proteinExistence type="predicted"/>
<keyword evidence="3" id="KW-1185">Reference proteome</keyword>
<dbReference type="EMBL" id="CP022987">
    <property type="protein sequence ID" value="QAA93241.1"/>
    <property type="molecule type" value="Genomic_DNA"/>
</dbReference>
<dbReference type="GO" id="GO:0015627">
    <property type="term" value="C:type II protein secretion system complex"/>
    <property type="evidence" value="ECO:0007669"/>
    <property type="project" value="InterPro"/>
</dbReference>
<dbReference type="Proteomes" id="UP000283474">
    <property type="component" value="Chromosome"/>
</dbReference>
<dbReference type="OrthoDB" id="8690005at2"/>
<name>A0A410GAD3_9BURK</name>